<keyword evidence="3" id="KW-0378">Hydrolase</keyword>
<keyword evidence="1" id="KW-0175">Coiled coil</keyword>
<sequence length="134" mass="15866">MNQRDIEKAERIEKLLKRLRNENKIVLVEGKNDRKSLKKLNINNEMVLVSENAEPLSTIAEKISRKHNEAIILTDWDPHGDKLSQQLQQVLERYGVTANDVYRRRLKAMLLKEINDVESLHPFYKNLKQNYSWL</sequence>
<feature type="domain" description="Toprim" evidence="2">
    <location>
        <begin position="23"/>
        <end position="111"/>
    </location>
</feature>
<dbReference type="GO" id="GO:0004519">
    <property type="term" value="F:endonuclease activity"/>
    <property type="evidence" value="ECO:0007669"/>
    <property type="project" value="UniProtKB-KW"/>
</dbReference>
<keyword evidence="3" id="KW-0255">Endonuclease</keyword>
<dbReference type="AlphaFoldDB" id="A0A1Y3GHF1"/>
<dbReference type="PANTHER" id="PTHR39964">
    <property type="entry name" value="UPF0292 PROTEIN TK1411"/>
    <property type="match status" value="1"/>
</dbReference>
<name>A0A1Y3GHF1_9EURY</name>
<dbReference type="PROSITE" id="PS50880">
    <property type="entry name" value="TOPRIM"/>
    <property type="match status" value="1"/>
</dbReference>
<gene>
    <name evidence="3" type="ORF">AMET1_0516</name>
</gene>
<reference evidence="3 4" key="1">
    <citation type="submission" date="2016-12" db="EMBL/GenBank/DDBJ databases">
        <title>Discovery of methanogenic haloarchaea.</title>
        <authorList>
            <person name="Sorokin D.Y."/>
            <person name="Makarova K.S."/>
            <person name="Abbas B."/>
            <person name="Ferrer M."/>
            <person name="Golyshin P.N."/>
        </authorList>
    </citation>
    <scope>NUCLEOTIDE SEQUENCE [LARGE SCALE GENOMIC DNA]</scope>
    <source>
        <strain evidence="3">AMET1</strain>
    </source>
</reference>
<dbReference type="EMBL" id="MRZU01000003">
    <property type="protein sequence ID" value="OUJ18865.1"/>
    <property type="molecule type" value="Genomic_DNA"/>
</dbReference>
<dbReference type="SUPFAM" id="SSF110455">
    <property type="entry name" value="Toprim domain"/>
    <property type="match status" value="1"/>
</dbReference>
<accession>A0A1Y3GHF1</accession>
<keyword evidence="4" id="KW-1185">Reference proteome</keyword>
<evidence type="ECO:0000259" key="2">
    <source>
        <dbReference type="PROSITE" id="PS50880"/>
    </source>
</evidence>
<keyword evidence="3" id="KW-0540">Nuclease</keyword>
<dbReference type="SMART" id="SM00493">
    <property type="entry name" value="TOPRIM"/>
    <property type="match status" value="1"/>
</dbReference>
<evidence type="ECO:0000313" key="4">
    <source>
        <dbReference type="Proteomes" id="UP000195137"/>
    </source>
</evidence>
<dbReference type="InterPro" id="IPR006171">
    <property type="entry name" value="TOPRIM_dom"/>
</dbReference>
<protein>
    <submittedName>
        <fullName evidence="3">5S rRNA maturation endonuclease containing TOPRIM domain, RnmV</fullName>
    </submittedName>
</protein>
<dbReference type="PANTHER" id="PTHR39964:SF2">
    <property type="entry name" value="UPF0292 PROTEIN MJ1624"/>
    <property type="match status" value="1"/>
</dbReference>
<dbReference type="RefSeq" id="WP_161490730.1">
    <property type="nucleotide sequence ID" value="NZ_MRZU01000003.1"/>
</dbReference>
<dbReference type="Pfam" id="PF01751">
    <property type="entry name" value="Toprim"/>
    <property type="match status" value="1"/>
</dbReference>
<proteinExistence type="predicted"/>
<comment type="caution">
    <text evidence="3">The sequence shown here is derived from an EMBL/GenBank/DDBJ whole genome shotgun (WGS) entry which is preliminary data.</text>
</comment>
<evidence type="ECO:0000256" key="1">
    <source>
        <dbReference type="SAM" id="Coils"/>
    </source>
</evidence>
<dbReference type="OrthoDB" id="56459at2157"/>
<dbReference type="Proteomes" id="UP000195137">
    <property type="component" value="Unassembled WGS sequence"/>
</dbReference>
<evidence type="ECO:0000313" key="3">
    <source>
        <dbReference type="EMBL" id="OUJ18865.1"/>
    </source>
</evidence>
<organism evidence="3 4">
    <name type="scientific">Methanonatronarchaeum thermophilum</name>
    <dbReference type="NCBI Taxonomy" id="1927129"/>
    <lineage>
        <taxon>Archaea</taxon>
        <taxon>Methanobacteriati</taxon>
        <taxon>Methanobacteriota</taxon>
        <taxon>Methanonatronarchaeia</taxon>
        <taxon>Methanonatronarchaeales</taxon>
        <taxon>Methanonatronarchaeaceae</taxon>
        <taxon>Methanonatronarchaeum</taxon>
    </lineage>
</organism>
<dbReference type="Gene3D" id="3.40.1360.10">
    <property type="match status" value="1"/>
</dbReference>
<feature type="coiled-coil region" evidence="1">
    <location>
        <begin position="2"/>
        <end position="29"/>
    </location>
</feature>